<dbReference type="PROSITE" id="PS51199">
    <property type="entry name" value="SF4_HELICASE"/>
    <property type="match status" value="1"/>
</dbReference>
<comment type="function">
    <text evidence="12">The main replicative DNA helicase, it participates in initiation and elongation during chromosome replication. Travels ahead of the DNA replisome, separating dsDNA into templates for DNA synthesis. A processive ATP-dependent 5'-3' DNA helicase it has DNA-dependent ATPase activity.</text>
</comment>
<dbReference type="Pfam" id="PF03796">
    <property type="entry name" value="DnaB_C"/>
    <property type="match status" value="1"/>
</dbReference>
<evidence type="ECO:0000256" key="4">
    <source>
        <dbReference type="ARBA" id="ARBA00022741"/>
    </source>
</evidence>
<dbReference type="EMBL" id="HF951689">
    <property type="protein sequence ID" value="CCW35138.1"/>
    <property type="molecule type" value="Genomic_DNA"/>
</dbReference>
<organism evidence="14 15">
    <name type="scientific">Chthonomonas calidirosea (strain DSM 23976 / ICMP 18418 / T49)</name>
    <dbReference type="NCBI Taxonomy" id="1303518"/>
    <lineage>
        <taxon>Bacteria</taxon>
        <taxon>Bacillati</taxon>
        <taxon>Armatimonadota</taxon>
        <taxon>Chthonomonadia</taxon>
        <taxon>Chthonomonadales</taxon>
        <taxon>Chthonomonadaceae</taxon>
        <taxon>Chthonomonas</taxon>
    </lineage>
</organism>
<dbReference type="SUPFAM" id="SSF52540">
    <property type="entry name" value="P-loop containing nucleoside triphosphate hydrolases"/>
    <property type="match status" value="1"/>
</dbReference>
<evidence type="ECO:0000256" key="7">
    <source>
        <dbReference type="ARBA" id="ARBA00022840"/>
    </source>
</evidence>
<dbReference type="EC" id="5.6.2.3" evidence="11 12"/>
<dbReference type="GO" id="GO:0042802">
    <property type="term" value="F:identical protein binding"/>
    <property type="evidence" value="ECO:0007669"/>
    <property type="project" value="UniProtKB-ARBA"/>
</dbReference>
<evidence type="ECO:0000256" key="12">
    <source>
        <dbReference type="RuleBase" id="RU362085"/>
    </source>
</evidence>
<dbReference type="STRING" id="454171.CP488_02775"/>
<keyword evidence="4 12" id="KW-0547">Nucleotide-binding</keyword>
<sequence length="458" mass="52291">MTLDRIPPNNLEAEQAVLGSMLLERSAVERAAEILRPDDFYRDAHRFIFEAMLALTERNEPVDLVTLTDELRSRQQLDLVGGLLYLQNIMDAPATAANVEHYARLVEEKAVLRRLLDAGTRVQGLAYSDFESIEELVDQAEQIIFEVGQRRMGRYFYELRPLLNAELDRIEKRYENRGAPTGRLTPFDDLNYKTAGLQPSDLIIIAARPGMGKTTLSLQLAQHVALEERLPVAIFSLEMSKEQLVTRLICSESRVDAHRLRTGNLQPEDWQRVGEGISRLAEAPIFIDDTPDISIIEIRAKCRRLKAERGLGLVLIDYLQLMRSHRRTENRNQEISEIARACKSLARELDVPVIALSQLSRAVESRPDKRPLLSDLRESGSIEAEADIVIFIYREAYYKMREEEEEEGPRSYGAERQEEAELIIAKHRSGPTGKVIVGFQPQYTRFVNIDRVHEIEEG</sequence>
<evidence type="ECO:0000256" key="6">
    <source>
        <dbReference type="ARBA" id="ARBA00022806"/>
    </source>
</evidence>
<evidence type="ECO:0000256" key="1">
    <source>
        <dbReference type="ARBA" id="ARBA00008428"/>
    </source>
</evidence>
<dbReference type="InterPro" id="IPR007693">
    <property type="entry name" value="DNA_helicase_DnaB-like_N"/>
</dbReference>
<evidence type="ECO:0000256" key="5">
    <source>
        <dbReference type="ARBA" id="ARBA00022801"/>
    </source>
</evidence>
<keyword evidence="7 12" id="KW-0067">ATP-binding</keyword>
<dbReference type="InterPro" id="IPR007692">
    <property type="entry name" value="DNA_helicase_DnaB"/>
</dbReference>
<evidence type="ECO:0000256" key="8">
    <source>
        <dbReference type="ARBA" id="ARBA00023125"/>
    </source>
</evidence>
<keyword evidence="5 12" id="KW-0378">Hydrolase</keyword>
<keyword evidence="15" id="KW-1185">Reference proteome</keyword>
<dbReference type="PANTHER" id="PTHR30153:SF2">
    <property type="entry name" value="REPLICATIVE DNA HELICASE"/>
    <property type="match status" value="1"/>
</dbReference>
<keyword evidence="8 12" id="KW-0238">DNA-binding</keyword>
<dbReference type="InParanoid" id="S0EU51"/>
<dbReference type="OrthoDB" id="9773982at2"/>
<evidence type="ECO:0000313" key="15">
    <source>
        <dbReference type="Proteomes" id="UP000014227"/>
    </source>
</evidence>
<dbReference type="InterPro" id="IPR027417">
    <property type="entry name" value="P-loop_NTPase"/>
</dbReference>
<dbReference type="RefSeq" id="WP_016482679.1">
    <property type="nucleotide sequence ID" value="NC_021487.1"/>
</dbReference>
<evidence type="ECO:0000259" key="13">
    <source>
        <dbReference type="PROSITE" id="PS51199"/>
    </source>
</evidence>
<dbReference type="HOGENOM" id="CLU_005373_0_0_0"/>
<dbReference type="SUPFAM" id="SSF48024">
    <property type="entry name" value="N-terminal domain of DnaB helicase"/>
    <property type="match status" value="1"/>
</dbReference>
<dbReference type="AlphaFoldDB" id="S0EU51"/>
<dbReference type="GO" id="GO:0043139">
    <property type="term" value="F:5'-3' DNA helicase activity"/>
    <property type="evidence" value="ECO:0007669"/>
    <property type="project" value="UniProtKB-EC"/>
</dbReference>
<dbReference type="GO" id="GO:0003677">
    <property type="term" value="F:DNA binding"/>
    <property type="evidence" value="ECO:0007669"/>
    <property type="project" value="UniProtKB-UniRule"/>
</dbReference>
<evidence type="ECO:0000256" key="10">
    <source>
        <dbReference type="ARBA" id="ARBA00048954"/>
    </source>
</evidence>
<dbReference type="GO" id="GO:1990077">
    <property type="term" value="C:primosome complex"/>
    <property type="evidence" value="ECO:0007669"/>
    <property type="project" value="UniProtKB-UniRule"/>
</dbReference>
<dbReference type="PANTHER" id="PTHR30153">
    <property type="entry name" value="REPLICATIVE DNA HELICASE DNAB"/>
    <property type="match status" value="1"/>
</dbReference>
<reference evidence="15" key="1">
    <citation type="submission" date="2013-03" db="EMBL/GenBank/DDBJ databases">
        <title>Genome sequence of Chthonomonas calidirosea, the first sequenced genome from the Armatimonadetes phylum (formally candidate division OP10).</title>
        <authorList>
            <person name="Lee K.C.Y."/>
            <person name="Morgan X.C."/>
            <person name="Dunfield P.F."/>
            <person name="Tamas I."/>
            <person name="Houghton K.M."/>
            <person name="Vyssotski M."/>
            <person name="Ryan J.L.J."/>
            <person name="Lagutin K."/>
            <person name="McDonald I.R."/>
            <person name="Stott M.B."/>
        </authorList>
    </citation>
    <scope>NUCLEOTIDE SEQUENCE [LARGE SCALE GENOMIC DNA]</scope>
    <source>
        <strain evidence="15">DSM 23976 / ICMP 18418 / T49</strain>
    </source>
</reference>
<dbReference type="FunCoup" id="S0EU51">
    <property type="interactions" value="301"/>
</dbReference>
<evidence type="ECO:0000313" key="14">
    <source>
        <dbReference type="EMBL" id="CCW35138.1"/>
    </source>
</evidence>
<dbReference type="Gene3D" id="3.40.50.300">
    <property type="entry name" value="P-loop containing nucleotide triphosphate hydrolases"/>
    <property type="match status" value="1"/>
</dbReference>
<dbReference type="GO" id="GO:0016887">
    <property type="term" value="F:ATP hydrolysis activity"/>
    <property type="evidence" value="ECO:0007669"/>
    <property type="project" value="RHEA"/>
</dbReference>
<dbReference type="NCBIfam" id="NF004384">
    <property type="entry name" value="PRK05748.1"/>
    <property type="match status" value="1"/>
</dbReference>
<dbReference type="KEGG" id="ccz:CCALI_01320"/>
<keyword evidence="9" id="KW-0413">Isomerase</keyword>
<dbReference type="CDD" id="cd00984">
    <property type="entry name" value="DnaB_C"/>
    <property type="match status" value="1"/>
</dbReference>
<dbReference type="Proteomes" id="UP000014227">
    <property type="component" value="Chromosome I"/>
</dbReference>
<name>S0EU51_CHTCT</name>
<evidence type="ECO:0000256" key="11">
    <source>
        <dbReference type="NCBIfam" id="TIGR00665"/>
    </source>
</evidence>
<dbReference type="GO" id="GO:0005524">
    <property type="term" value="F:ATP binding"/>
    <property type="evidence" value="ECO:0007669"/>
    <property type="project" value="UniProtKB-UniRule"/>
</dbReference>
<dbReference type="NCBIfam" id="TIGR00665">
    <property type="entry name" value="DnaB"/>
    <property type="match status" value="1"/>
</dbReference>
<accession>S0EU51</accession>
<dbReference type="InterPro" id="IPR003593">
    <property type="entry name" value="AAA+_ATPase"/>
</dbReference>
<comment type="similarity">
    <text evidence="1 12">Belongs to the helicase family. DnaB subfamily.</text>
</comment>
<dbReference type="FunFam" id="1.10.860.10:FF:000001">
    <property type="entry name" value="Replicative DNA helicase"/>
    <property type="match status" value="1"/>
</dbReference>
<dbReference type="InterPro" id="IPR007694">
    <property type="entry name" value="DNA_helicase_DnaB-like_C"/>
</dbReference>
<dbReference type="eggNOG" id="COG0305">
    <property type="taxonomic scope" value="Bacteria"/>
</dbReference>
<dbReference type="SMART" id="SM00382">
    <property type="entry name" value="AAA"/>
    <property type="match status" value="1"/>
</dbReference>
<keyword evidence="2 12" id="KW-0639">Primosome</keyword>
<protein>
    <recommendedName>
        <fullName evidence="11 12">Replicative DNA helicase</fullName>
        <ecNumber evidence="11 12">5.6.2.3</ecNumber>
    </recommendedName>
</protein>
<dbReference type="GO" id="GO:0006269">
    <property type="term" value="P:DNA replication, synthesis of primer"/>
    <property type="evidence" value="ECO:0007669"/>
    <property type="project" value="UniProtKB-UniRule"/>
</dbReference>
<evidence type="ECO:0000256" key="9">
    <source>
        <dbReference type="ARBA" id="ARBA00023235"/>
    </source>
</evidence>
<dbReference type="FunFam" id="3.40.50.300:FF:000076">
    <property type="entry name" value="Replicative DNA helicase"/>
    <property type="match status" value="1"/>
</dbReference>
<gene>
    <name evidence="14" type="ORF">CCALI_01320</name>
</gene>
<dbReference type="InterPro" id="IPR016136">
    <property type="entry name" value="DNA_helicase_N/primase_C"/>
</dbReference>
<comment type="catalytic activity">
    <reaction evidence="10 12">
        <text>ATP + H2O = ADP + phosphate + H(+)</text>
        <dbReference type="Rhea" id="RHEA:13065"/>
        <dbReference type="ChEBI" id="CHEBI:15377"/>
        <dbReference type="ChEBI" id="CHEBI:15378"/>
        <dbReference type="ChEBI" id="CHEBI:30616"/>
        <dbReference type="ChEBI" id="CHEBI:43474"/>
        <dbReference type="ChEBI" id="CHEBI:456216"/>
        <dbReference type="EC" id="5.6.2.3"/>
    </reaction>
</comment>
<dbReference type="PATRIC" id="fig|1303518.3.peg.1347"/>
<evidence type="ECO:0000256" key="2">
    <source>
        <dbReference type="ARBA" id="ARBA00022515"/>
    </source>
</evidence>
<keyword evidence="3 12" id="KW-0235">DNA replication</keyword>
<evidence type="ECO:0000256" key="3">
    <source>
        <dbReference type="ARBA" id="ARBA00022705"/>
    </source>
</evidence>
<proteinExistence type="inferred from homology"/>
<feature type="domain" description="SF4 helicase" evidence="13">
    <location>
        <begin position="176"/>
        <end position="453"/>
    </location>
</feature>
<keyword evidence="6 12" id="KW-0347">Helicase</keyword>
<dbReference type="GO" id="GO:0005829">
    <property type="term" value="C:cytosol"/>
    <property type="evidence" value="ECO:0007669"/>
    <property type="project" value="TreeGrafter"/>
</dbReference>
<dbReference type="InterPro" id="IPR036185">
    <property type="entry name" value="DNA_heli_DnaB-like_N_sf"/>
</dbReference>
<dbReference type="Pfam" id="PF00772">
    <property type="entry name" value="DnaB"/>
    <property type="match status" value="1"/>
</dbReference>
<dbReference type="Gene3D" id="1.10.860.10">
    <property type="entry name" value="DNAb Helicase, Chain A"/>
    <property type="match status" value="1"/>
</dbReference>